<sequence>MNGPGILMDNITIHLPRNKHFAFFFTEKETIEHINATAPTIYTHSIDSQKQRDMLCNHEPTPPSPCIPPHYHSLFPFLKPRSKNPHPNTFSTMLIPLLLGTALQNFLPNATTTVTNIFHKVAFDLDTIGRARQTSFIEESARVAYTNAGLDVNIAVWNMHIPEAHHFERILETGLQPMGRGGGFRVVVFQGKGWLRNDGRATGDAELKYSGKNLVVKGNTVVFRDVDACTGLLWGRCILSNYGGGEWMQKLLW</sequence>
<dbReference type="VEuPathDB" id="FungiDB:yc1106_02343"/>
<protein>
    <submittedName>
        <fullName evidence="1">Uncharacterized protein</fullName>
    </submittedName>
</protein>
<accession>A0A9Q9DQU8</accession>
<dbReference type="EMBL" id="CP089275">
    <property type="protein sequence ID" value="USP75069.1"/>
    <property type="molecule type" value="Genomic_DNA"/>
</dbReference>
<name>A0A9Q9DQU8_CURCL</name>
<dbReference type="OrthoDB" id="3783614at2759"/>
<keyword evidence="2" id="KW-1185">Reference proteome</keyword>
<organism evidence="1 2">
    <name type="scientific">Curvularia clavata</name>
    <dbReference type="NCBI Taxonomy" id="95742"/>
    <lineage>
        <taxon>Eukaryota</taxon>
        <taxon>Fungi</taxon>
        <taxon>Dikarya</taxon>
        <taxon>Ascomycota</taxon>
        <taxon>Pezizomycotina</taxon>
        <taxon>Dothideomycetes</taxon>
        <taxon>Pleosporomycetidae</taxon>
        <taxon>Pleosporales</taxon>
        <taxon>Pleosporineae</taxon>
        <taxon>Pleosporaceae</taxon>
        <taxon>Curvularia</taxon>
    </lineage>
</organism>
<dbReference type="Proteomes" id="UP001056012">
    <property type="component" value="Chromosome 2"/>
</dbReference>
<gene>
    <name evidence="1" type="ORF">yc1106_02343</name>
</gene>
<dbReference type="AlphaFoldDB" id="A0A9Q9DQU8"/>
<proteinExistence type="predicted"/>
<reference evidence="1" key="1">
    <citation type="submission" date="2021-12" db="EMBL/GenBank/DDBJ databases">
        <title>Curvularia clavata genome.</title>
        <authorList>
            <person name="Cao Y."/>
        </authorList>
    </citation>
    <scope>NUCLEOTIDE SEQUENCE</scope>
    <source>
        <strain evidence="1">Yc1106</strain>
    </source>
</reference>
<evidence type="ECO:0000313" key="2">
    <source>
        <dbReference type="Proteomes" id="UP001056012"/>
    </source>
</evidence>
<evidence type="ECO:0000313" key="1">
    <source>
        <dbReference type="EMBL" id="USP75069.1"/>
    </source>
</evidence>